<dbReference type="EMBL" id="CP077077">
    <property type="protein sequence ID" value="QXH58213.1"/>
    <property type="molecule type" value="Genomic_DNA"/>
</dbReference>
<keyword evidence="3" id="KW-1185">Reference proteome</keyword>
<organism evidence="2 3">
    <name type="scientific">Pseudomonas maumuensis</name>
    <dbReference type="NCBI Taxonomy" id="2842354"/>
    <lineage>
        <taxon>Bacteria</taxon>
        <taxon>Pseudomonadati</taxon>
        <taxon>Pseudomonadota</taxon>
        <taxon>Gammaproteobacteria</taxon>
        <taxon>Pseudomonadales</taxon>
        <taxon>Pseudomonadaceae</taxon>
        <taxon>Pseudomonas</taxon>
    </lineage>
</organism>
<gene>
    <name evidence="2" type="ORF">KSS90_08450</name>
</gene>
<evidence type="ECO:0000313" key="2">
    <source>
        <dbReference type="EMBL" id="QXH58213.1"/>
    </source>
</evidence>
<protein>
    <submittedName>
        <fullName evidence="2">Aspartyl/asparaginyl beta-hydroxylase domain-containing protein</fullName>
    </submittedName>
</protein>
<proteinExistence type="predicted"/>
<evidence type="ECO:0000259" key="1">
    <source>
        <dbReference type="Pfam" id="PF05118"/>
    </source>
</evidence>
<dbReference type="Pfam" id="PF05118">
    <property type="entry name" value="Asp_Arg_Hydrox"/>
    <property type="match status" value="1"/>
</dbReference>
<name>A0ABX8NQC2_9PSED</name>
<feature type="domain" description="Aspartyl/asparaginy/proline hydroxylase" evidence="1">
    <location>
        <begin position="22"/>
        <end position="186"/>
    </location>
</feature>
<accession>A0ABX8NQC2</accession>
<evidence type="ECO:0000313" key="3">
    <source>
        <dbReference type="Proteomes" id="UP000824010"/>
    </source>
</evidence>
<dbReference type="InterPro" id="IPR007803">
    <property type="entry name" value="Asp/Arg/Pro-Hydrxlase"/>
</dbReference>
<dbReference type="RefSeq" id="WP_217868985.1">
    <property type="nucleotide sequence ID" value="NZ_CP077077.1"/>
</dbReference>
<dbReference type="Proteomes" id="UP000824010">
    <property type="component" value="Chromosome"/>
</dbReference>
<reference evidence="2 3" key="1">
    <citation type="journal article" date="2021" name="Microorganisms">
        <title>The Ever-Expanding Pseudomonas Genus: Description of 43 New Species and Partition of the Pseudomonas putida Group.</title>
        <authorList>
            <person name="Girard L."/>
            <person name="Lood C."/>
            <person name="Hofte M."/>
            <person name="Vandamme P."/>
            <person name="Rokni-Zadeh H."/>
            <person name="van Noort V."/>
            <person name="Lavigne R."/>
            <person name="De Mot R."/>
        </authorList>
    </citation>
    <scope>NUCLEOTIDE SEQUENCE [LARGE SCALE GENOMIC DNA]</scope>
    <source>
        <strain evidence="2 3">COW77</strain>
    </source>
</reference>
<sequence length="335" mass="38048">MNGILNTRMPSEAAQLAFTFDAERLKGELAALRQHQWSLQRPYGSDIGTVTEADWRCLSMRSPGGDPARTDPGGPGTLEFADTPWLERAPYVREVLSNIPAPLRSVRFMALGPGAKGVEHSDTKYGPQWGVARLHIPLTTNPGAILVLDGKRHWWQPGEFWFGDFSRMHWVENSGEDVRIHLVIDVLFVPELAAIFPEQWRDYFARGDALYARSEQPLAADQLKSFSGRFRVPASFLDWEEEDGQFLQPQPQVDVRTYVEDGELYLEDQGQTCFRLIHLGGNEFRFAGWSEERSLAWSEDRQSIHLRTHYGVKRLERVVVFSPQPQAANLEPSAK</sequence>